<name>A0A212A952_9RHOB</name>
<dbReference type="PANTHER" id="PTHR21666:SF289">
    <property type="entry name" value="L-ALA--D-GLU ENDOPEPTIDASE"/>
    <property type="match status" value="1"/>
</dbReference>
<keyword evidence="1" id="KW-0732">Signal</keyword>
<keyword evidence="7" id="KW-1185">Reference proteome</keyword>
<proteinExistence type="predicted"/>
<accession>A0A212A952</accession>
<evidence type="ECO:0000313" key="7">
    <source>
        <dbReference type="Proteomes" id="UP000196878"/>
    </source>
</evidence>
<dbReference type="InterPro" id="IPR016047">
    <property type="entry name" value="M23ase_b-sheet_dom"/>
</dbReference>
<keyword evidence="3" id="KW-1133">Transmembrane helix</keyword>
<feature type="domain" description="DUF5930" evidence="5">
    <location>
        <begin position="40"/>
        <end position="360"/>
    </location>
</feature>
<sequence length="483" mass="53059">MKCRGLLLVHPIASKDRGCEAPEVAFTLLTENDIRDSSVTGRLTNRLNAALERRLPEKRVFLKSDTETRFIRLRPLTQAALLAGTTLVVGWTILSSAVFVMDAIGAGGVREQARREQMVYEARLNDLSEERDQRAAEASAAHERFNVALGGVSDMQTALLSSEDRRKELETGLEVVRQSLRKALTERDDARTQLALLQTEVDQKQDEGLTAARLEDERRTLDYLTAALSTTASERDKLSQQATEAQQQADMLALEKRLMQDRNEQIFARLEEAVSVSMEPLDKMFKSVGLSASKVITEVKRGYNGQGGPLVPMGISTKSSPLDADTERANGVLGSLDQINLYRMAAEKVPFALPLQTAFRYSSGFGGRSDPFRKSRARHDGVDMAGAHGSPILSTGEGVVTFAGWASGYGNLVKIQHDFGLETRYGHMSKIRVKVGQKVSRGDRIGDMGSTGRSTGTHLHYEVRVGGTPVNPMTYIKAAQDVF</sequence>
<comment type="caution">
    <text evidence="6">The sequence shown here is derived from an EMBL/GenBank/DDBJ whole genome shotgun (WGS) entry which is preliminary data.</text>
</comment>
<feature type="transmembrane region" description="Helical" evidence="3">
    <location>
        <begin position="79"/>
        <end position="101"/>
    </location>
</feature>
<evidence type="ECO:0000259" key="4">
    <source>
        <dbReference type="Pfam" id="PF01551"/>
    </source>
</evidence>
<dbReference type="GO" id="GO:0004222">
    <property type="term" value="F:metalloendopeptidase activity"/>
    <property type="evidence" value="ECO:0007669"/>
    <property type="project" value="TreeGrafter"/>
</dbReference>
<dbReference type="Gene3D" id="2.70.70.10">
    <property type="entry name" value="Glucose Permease (Domain IIA)"/>
    <property type="match status" value="1"/>
</dbReference>
<evidence type="ECO:0000256" key="3">
    <source>
        <dbReference type="SAM" id="Phobius"/>
    </source>
</evidence>
<dbReference type="InterPro" id="IPR050570">
    <property type="entry name" value="Cell_wall_metabolism_enzyme"/>
</dbReference>
<evidence type="ECO:0000256" key="2">
    <source>
        <dbReference type="SAM" id="Coils"/>
    </source>
</evidence>
<dbReference type="Pfam" id="PF19353">
    <property type="entry name" value="DUF5930"/>
    <property type="match status" value="1"/>
</dbReference>
<keyword evidence="3" id="KW-0472">Membrane</keyword>
<dbReference type="CDD" id="cd12797">
    <property type="entry name" value="M23_peptidase"/>
    <property type="match status" value="1"/>
</dbReference>
<evidence type="ECO:0000259" key="5">
    <source>
        <dbReference type="Pfam" id="PF19353"/>
    </source>
</evidence>
<dbReference type="AlphaFoldDB" id="A0A212A952"/>
<keyword evidence="2" id="KW-0175">Coiled coil</keyword>
<feature type="coiled-coil region" evidence="2">
    <location>
        <begin position="173"/>
        <end position="255"/>
    </location>
</feature>
<dbReference type="PANTHER" id="PTHR21666">
    <property type="entry name" value="PEPTIDASE-RELATED"/>
    <property type="match status" value="1"/>
</dbReference>
<feature type="domain" description="M23ase beta-sheet core" evidence="4">
    <location>
        <begin position="378"/>
        <end position="472"/>
    </location>
</feature>
<dbReference type="EMBL" id="NIPW01000028">
    <property type="protein sequence ID" value="OWJ76393.1"/>
    <property type="molecule type" value="Genomic_DNA"/>
</dbReference>
<gene>
    <name evidence="6" type="ORF">CDV49_15195</name>
</gene>
<dbReference type="InterPro" id="IPR045974">
    <property type="entry name" value="DUF5930"/>
</dbReference>
<dbReference type="OrthoDB" id="9805070at2"/>
<dbReference type="SUPFAM" id="SSF51261">
    <property type="entry name" value="Duplicated hybrid motif"/>
    <property type="match status" value="1"/>
</dbReference>
<dbReference type="Proteomes" id="UP000196878">
    <property type="component" value="Unassembled WGS sequence"/>
</dbReference>
<protein>
    <submittedName>
        <fullName evidence="6">Peptidase M23</fullName>
    </submittedName>
</protein>
<keyword evidence="3" id="KW-0812">Transmembrane</keyword>
<organism evidence="6 7">
    <name type="scientific">Haematobacter genomosp. 1</name>
    <dbReference type="NCBI Taxonomy" id="366618"/>
    <lineage>
        <taxon>Bacteria</taxon>
        <taxon>Pseudomonadati</taxon>
        <taxon>Pseudomonadota</taxon>
        <taxon>Alphaproteobacteria</taxon>
        <taxon>Rhodobacterales</taxon>
        <taxon>Paracoccaceae</taxon>
        <taxon>Haematobacter</taxon>
    </lineage>
</organism>
<dbReference type="Pfam" id="PF01551">
    <property type="entry name" value="Peptidase_M23"/>
    <property type="match status" value="1"/>
</dbReference>
<dbReference type="InterPro" id="IPR011055">
    <property type="entry name" value="Dup_hybrid_motif"/>
</dbReference>
<dbReference type="FunFam" id="2.70.70.10:FF:000006">
    <property type="entry name" value="M23 family peptidase"/>
    <property type="match status" value="1"/>
</dbReference>
<evidence type="ECO:0000256" key="1">
    <source>
        <dbReference type="ARBA" id="ARBA00022729"/>
    </source>
</evidence>
<reference evidence="6 7" key="1">
    <citation type="submission" date="2016-12" db="EMBL/GenBank/DDBJ databases">
        <title>Comparison of Traditional DNA-DNA Hybridization with In Silico Genomic Analysis.</title>
        <authorList>
            <person name="Nicholson A.C."/>
            <person name="Humrighouse B.W."/>
            <person name="Graziano J."/>
            <person name="Lasker B."/>
            <person name="Whitney A.M."/>
            <person name="Mcquiston J.R."/>
        </authorList>
    </citation>
    <scope>NUCLEOTIDE SEQUENCE [LARGE SCALE GENOMIC DNA]</scope>
    <source>
        <strain evidence="6 7">H2240</strain>
    </source>
</reference>
<evidence type="ECO:0000313" key="6">
    <source>
        <dbReference type="EMBL" id="OWJ76393.1"/>
    </source>
</evidence>